<comment type="caution">
    <text evidence="1">The sequence shown here is derived from an EMBL/GenBank/DDBJ whole genome shotgun (WGS) entry which is preliminary data.</text>
</comment>
<evidence type="ECO:0000313" key="1">
    <source>
        <dbReference type="EMBL" id="TGO54857.1"/>
    </source>
</evidence>
<reference evidence="1 2" key="1">
    <citation type="submission" date="2017-12" db="EMBL/GenBank/DDBJ databases">
        <title>Comparative genomics of Botrytis spp.</title>
        <authorList>
            <person name="Valero-Jimenez C.A."/>
            <person name="Tapia P."/>
            <person name="Veloso J."/>
            <person name="Silva-Moreno E."/>
            <person name="Staats M."/>
            <person name="Valdes J.H."/>
            <person name="Van Kan J.A.L."/>
        </authorList>
    </citation>
    <scope>NUCLEOTIDE SEQUENCE [LARGE SCALE GENOMIC DNA]</scope>
    <source>
        <strain evidence="1 2">MUCL11595</strain>
    </source>
</reference>
<proteinExistence type="predicted"/>
<accession>A0A4Z1IE19</accession>
<dbReference type="EMBL" id="PQXN01000101">
    <property type="protein sequence ID" value="TGO54857.1"/>
    <property type="molecule type" value="Genomic_DNA"/>
</dbReference>
<dbReference type="Proteomes" id="UP000297527">
    <property type="component" value="Unassembled WGS sequence"/>
</dbReference>
<evidence type="ECO:0000313" key="2">
    <source>
        <dbReference type="Proteomes" id="UP000297527"/>
    </source>
</evidence>
<gene>
    <name evidence="1" type="ORF">BCON_0101g00290</name>
</gene>
<name>A0A4Z1IE19_9HELO</name>
<dbReference type="AlphaFoldDB" id="A0A4Z1IE19"/>
<organism evidence="1 2">
    <name type="scientific">Botryotinia convoluta</name>
    <dbReference type="NCBI Taxonomy" id="54673"/>
    <lineage>
        <taxon>Eukaryota</taxon>
        <taxon>Fungi</taxon>
        <taxon>Dikarya</taxon>
        <taxon>Ascomycota</taxon>
        <taxon>Pezizomycotina</taxon>
        <taxon>Leotiomycetes</taxon>
        <taxon>Helotiales</taxon>
        <taxon>Sclerotiniaceae</taxon>
        <taxon>Botryotinia</taxon>
    </lineage>
</organism>
<dbReference type="OrthoDB" id="10387735at2759"/>
<sequence length="146" mass="16294">MPVFKLHRDLFSARAASPGRMGIATPTSRASLLNGNRHTAAEGRFKAKKLIACISWIFSGIHLQLTTTGDYDSNHAGVWLPDLEIEACVTIMLVITTYMAGKCCPRREGAMLLEPRYSAPSGKPLFQLTSPPSYIHSFLRRLFRYH</sequence>
<keyword evidence="2" id="KW-1185">Reference proteome</keyword>
<protein>
    <submittedName>
        <fullName evidence="1">Uncharacterized protein</fullName>
    </submittedName>
</protein>